<sequence length="313" mass="35619">KLVYLALKGIFQGQDAQIRKKKTILKLIKKYQSLANIRILIQQHSLDSLCQVAKALLEEKVFESTLKAKTRFPDVFEVSPDQSAERAISESAAAKHEDAAIQCVTEGHQGESSGHESGIPSASLYPVYLPFDVQHRILARVQHTLEKAFYIFAQKKLGGILQNEGWDCAEAVELNRWPRVLLVHKEEFDPGALADLRTPLPDLLNSITQLRHATVHRLRLTANRAIQFINDAESLIELVQDDAYVHIISTIRRQTQLTIEELERNKDMLESRLAETRREFATRRAELKRQELEEMENTVNGDREYAIFAGATL</sequence>
<comment type="caution">
    <text evidence="2">The sequence shown here is derived from an EMBL/GenBank/DDBJ whole genome shotgun (WGS) entry which is preliminary data.</text>
</comment>
<protein>
    <submittedName>
        <fullName evidence="2">Uncharacterized protein</fullName>
    </submittedName>
</protein>
<evidence type="ECO:0000313" key="3">
    <source>
        <dbReference type="Proteomes" id="UP000800039"/>
    </source>
</evidence>
<proteinExistence type="predicted"/>
<organism evidence="2 3">
    <name type="scientific">Cucurbitaria berberidis CBS 394.84</name>
    <dbReference type="NCBI Taxonomy" id="1168544"/>
    <lineage>
        <taxon>Eukaryota</taxon>
        <taxon>Fungi</taxon>
        <taxon>Dikarya</taxon>
        <taxon>Ascomycota</taxon>
        <taxon>Pezizomycotina</taxon>
        <taxon>Dothideomycetes</taxon>
        <taxon>Pleosporomycetidae</taxon>
        <taxon>Pleosporales</taxon>
        <taxon>Pleosporineae</taxon>
        <taxon>Cucurbitariaceae</taxon>
        <taxon>Cucurbitaria</taxon>
    </lineage>
</organism>
<accession>A0A9P4L6X9</accession>
<evidence type="ECO:0000313" key="2">
    <source>
        <dbReference type="EMBL" id="KAF1844446.1"/>
    </source>
</evidence>
<dbReference type="AlphaFoldDB" id="A0A9P4L6X9"/>
<dbReference type="RefSeq" id="XP_040787009.1">
    <property type="nucleotide sequence ID" value="XM_040927299.1"/>
</dbReference>
<evidence type="ECO:0000256" key="1">
    <source>
        <dbReference type="SAM" id="Coils"/>
    </source>
</evidence>
<dbReference type="GeneID" id="63844552"/>
<keyword evidence="3" id="KW-1185">Reference proteome</keyword>
<name>A0A9P4L6X9_9PLEO</name>
<reference evidence="2" key="1">
    <citation type="submission" date="2020-01" db="EMBL/GenBank/DDBJ databases">
        <authorList>
            <consortium name="DOE Joint Genome Institute"/>
            <person name="Haridas S."/>
            <person name="Albert R."/>
            <person name="Binder M."/>
            <person name="Bloem J."/>
            <person name="Labutti K."/>
            <person name="Salamov A."/>
            <person name="Andreopoulos B."/>
            <person name="Baker S.E."/>
            <person name="Barry K."/>
            <person name="Bills G."/>
            <person name="Bluhm B.H."/>
            <person name="Cannon C."/>
            <person name="Castanera R."/>
            <person name="Culley D.E."/>
            <person name="Daum C."/>
            <person name="Ezra D."/>
            <person name="Gonzalez J.B."/>
            <person name="Henrissat B."/>
            <person name="Kuo A."/>
            <person name="Liang C."/>
            <person name="Lipzen A."/>
            <person name="Lutzoni F."/>
            <person name="Magnuson J."/>
            <person name="Mondo S."/>
            <person name="Nolan M."/>
            <person name="Ohm R."/>
            <person name="Pangilinan J."/>
            <person name="Park H.-J."/>
            <person name="Ramirez L."/>
            <person name="Alfaro M."/>
            <person name="Sun H."/>
            <person name="Tritt A."/>
            <person name="Yoshinaga Y."/>
            <person name="Zwiers L.-H."/>
            <person name="Turgeon B.G."/>
            <person name="Goodwin S.B."/>
            <person name="Spatafora J.W."/>
            <person name="Crous P.W."/>
            <person name="Grigoriev I.V."/>
        </authorList>
    </citation>
    <scope>NUCLEOTIDE SEQUENCE</scope>
    <source>
        <strain evidence="2">CBS 394.84</strain>
    </source>
</reference>
<dbReference type="EMBL" id="ML976617">
    <property type="protein sequence ID" value="KAF1844446.1"/>
    <property type="molecule type" value="Genomic_DNA"/>
</dbReference>
<feature type="non-terminal residue" evidence="2">
    <location>
        <position position="313"/>
    </location>
</feature>
<feature type="coiled-coil region" evidence="1">
    <location>
        <begin position="252"/>
        <end position="298"/>
    </location>
</feature>
<dbReference type="Proteomes" id="UP000800039">
    <property type="component" value="Unassembled WGS sequence"/>
</dbReference>
<feature type="non-terminal residue" evidence="2">
    <location>
        <position position="1"/>
    </location>
</feature>
<gene>
    <name evidence="2" type="ORF">K460DRAFT_238546</name>
</gene>
<keyword evidence="1" id="KW-0175">Coiled coil</keyword>
<dbReference type="OrthoDB" id="5324651at2759"/>